<dbReference type="SUPFAM" id="SSF102735">
    <property type="entry name" value="Trigger factor ribosome-binding domain"/>
    <property type="match status" value="1"/>
</dbReference>
<dbReference type="InterPro" id="IPR027304">
    <property type="entry name" value="Trigger_fact/SurA_dom_sf"/>
</dbReference>
<dbReference type="Pfam" id="PF05698">
    <property type="entry name" value="Trigger_C"/>
    <property type="match status" value="1"/>
</dbReference>
<dbReference type="InterPro" id="IPR001179">
    <property type="entry name" value="PPIase_FKBP_dom"/>
</dbReference>
<dbReference type="Proteomes" id="UP000789595">
    <property type="component" value="Unassembled WGS sequence"/>
</dbReference>
<evidence type="ECO:0000313" key="10">
    <source>
        <dbReference type="EMBL" id="CAH0369919.1"/>
    </source>
</evidence>
<evidence type="ECO:0000259" key="9">
    <source>
        <dbReference type="Pfam" id="PF05698"/>
    </source>
</evidence>
<dbReference type="GO" id="GO:0051083">
    <property type="term" value="P:'de novo' cotranslational protein folding"/>
    <property type="evidence" value="ECO:0007669"/>
    <property type="project" value="TreeGrafter"/>
</dbReference>
<evidence type="ECO:0000259" key="7">
    <source>
        <dbReference type="Pfam" id="PF00254"/>
    </source>
</evidence>
<evidence type="ECO:0000313" key="11">
    <source>
        <dbReference type="Proteomes" id="UP000789595"/>
    </source>
</evidence>
<evidence type="ECO:0000256" key="1">
    <source>
        <dbReference type="ARBA" id="ARBA00000971"/>
    </source>
</evidence>
<evidence type="ECO:0000256" key="4">
    <source>
        <dbReference type="ARBA" id="ARBA00023110"/>
    </source>
</evidence>
<dbReference type="PANTHER" id="PTHR30560">
    <property type="entry name" value="TRIGGER FACTOR CHAPERONE AND PEPTIDYL-PROLYL CIS/TRANS ISOMERASE"/>
    <property type="match status" value="1"/>
</dbReference>
<comment type="catalytic activity">
    <reaction evidence="1">
        <text>[protein]-peptidylproline (omega=180) = [protein]-peptidylproline (omega=0)</text>
        <dbReference type="Rhea" id="RHEA:16237"/>
        <dbReference type="Rhea" id="RHEA-COMP:10747"/>
        <dbReference type="Rhea" id="RHEA-COMP:10748"/>
        <dbReference type="ChEBI" id="CHEBI:83833"/>
        <dbReference type="ChEBI" id="CHEBI:83834"/>
        <dbReference type="EC" id="5.2.1.8"/>
    </reaction>
</comment>
<dbReference type="Pfam" id="PF05697">
    <property type="entry name" value="Trigger_N"/>
    <property type="match status" value="1"/>
</dbReference>
<evidence type="ECO:0000259" key="8">
    <source>
        <dbReference type="Pfam" id="PF05697"/>
    </source>
</evidence>
<dbReference type="Gene3D" id="3.10.50.40">
    <property type="match status" value="1"/>
</dbReference>
<dbReference type="InterPro" id="IPR008881">
    <property type="entry name" value="Trigger_fac_ribosome-bd_bac"/>
</dbReference>
<name>A0A8J2SNW8_9STRA</name>
<dbReference type="InterPro" id="IPR005215">
    <property type="entry name" value="Trig_fac"/>
</dbReference>
<dbReference type="OrthoDB" id="3366at2759"/>
<sequence>MARRVVLLAAGAVAFSPSAPLAQPRLRLSATATDVETDKEESCVSFTVPVPASLTKAAYKTAAGEMAQTRKIPGWRQKDWKKVPIGVVAGAVGAQTLKSLAIEKLTETEVHSAITGLGVEVVGQAQLVGDVEEIMQTFTPGEPWDMRVKIDIWPEAVWSQPWDDGTLAVEVEREAKDQSTRDKALEALRERYCDIEDAPADHVAREGDVAMVDIDGYLRDENGNRAGELPIQGAVGGDDLELILEPGKFLPGVVEALIGKKAGEKVTVPVDFPESRQYREEQPLAGVKAGFDVTINAVRLRSLPELNDAFAGKIRPGLTLDELKQEVENTVGGQEEDKTTDTVHKELEKALAERLTSQLPEALVVESAKQRFAVMLAEMRNSGTDDAALKQMISPEGFQKYLKVVRPKVVTELRGKLAVESIGRSIGVQADEQQVEEQMELVKRQYEQQEADSGAAFNEEKAREKVTYELQRVAVLDKVRDQAKITYVDALSPEETARKMGIDVDNLPPEVQLG</sequence>
<accession>A0A8J2SNW8</accession>
<dbReference type="GO" id="GO:0015031">
    <property type="term" value="P:protein transport"/>
    <property type="evidence" value="ECO:0007669"/>
    <property type="project" value="InterPro"/>
</dbReference>
<keyword evidence="5" id="KW-0143">Chaperone</keyword>
<proteinExistence type="inferred from homology"/>
<dbReference type="NCBIfam" id="TIGR00115">
    <property type="entry name" value="tig"/>
    <property type="match status" value="1"/>
</dbReference>
<evidence type="ECO:0000256" key="2">
    <source>
        <dbReference type="ARBA" id="ARBA00005464"/>
    </source>
</evidence>
<dbReference type="SUPFAM" id="SSF109998">
    <property type="entry name" value="Triger factor/SurA peptide-binding domain-like"/>
    <property type="match status" value="1"/>
</dbReference>
<evidence type="ECO:0000256" key="6">
    <source>
        <dbReference type="ARBA" id="ARBA00023235"/>
    </source>
</evidence>
<dbReference type="Pfam" id="PF00254">
    <property type="entry name" value="FKBP_C"/>
    <property type="match status" value="1"/>
</dbReference>
<dbReference type="GO" id="GO:0003755">
    <property type="term" value="F:peptidyl-prolyl cis-trans isomerase activity"/>
    <property type="evidence" value="ECO:0007669"/>
    <property type="project" value="UniProtKB-KW"/>
</dbReference>
<dbReference type="GO" id="GO:0044183">
    <property type="term" value="F:protein folding chaperone"/>
    <property type="evidence" value="ECO:0007669"/>
    <property type="project" value="TreeGrafter"/>
</dbReference>
<comment type="similarity">
    <text evidence="2">Belongs to the FKBP-type PPIase family. Tig subfamily.</text>
</comment>
<feature type="domain" description="Trigger factor C-terminal" evidence="9">
    <location>
        <begin position="319"/>
        <end position="479"/>
    </location>
</feature>
<comment type="caution">
    <text evidence="10">The sequence shown here is derived from an EMBL/GenBank/DDBJ whole genome shotgun (WGS) entry which is preliminary data.</text>
</comment>
<dbReference type="EMBL" id="CAKKNE010000002">
    <property type="protein sequence ID" value="CAH0369919.1"/>
    <property type="molecule type" value="Genomic_DNA"/>
</dbReference>
<protein>
    <recommendedName>
        <fullName evidence="3">peptidylprolyl isomerase</fullName>
        <ecNumber evidence="3">5.2.1.8</ecNumber>
    </recommendedName>
</protein>
<keyword evidence="6" id="KW-0413">Isomerase</keyword>
<evidence type="ECO:0000256" key="3">
    <source>
        <dbReference type="ARBA" id="ARBA00013194"/>
    </source>
</evidence>
<dbReference type="SUPFAM" id="SSF54534">
    <property type="entry name" value="FKBP-like"/>
    <property type="match status" value="1"/>
</dbReference>
<dbReference type="InterPro" id="IPR037041">
    <property type="entry name" value="Trigger_fac_C_sf"/>
</dbReference>
<dbReference type="AlphaFoldDB" id="A0A8J2SNW8"/>
<dbReference type="PANTHER" id="PTHR30560:SF3">
    <property type="entry name" value="TRIGGER FACTOR-LIKE PROTEIN TIG, CHLOROPLASTIC"/>
    <property type="match status" value="1"/>
</dbReference>
<evidence type="ECO:0000256" key="5">
    <source>
        <dbReference type="ARBA" id="ARBA00023186"/>
    </source>
</evidence>
<organism evidence="10 11">
    <name type="scientific">Pelagomonas calceolata</name>
    <dbReference type="NCBI Taxonomy" id="35677"/>
    <lineage>
        <taxon>Eukaryota</taxon>
        <taxon>Sar</taxon>
        <taxon>Stramenopiles</taxon>
        <taxon>Ochrophyta</taxon>
        <taxon>Pelagophyceae</taxon>
        <taxon>Pelagomonadales</taxon>
        <taxon>Pelagomonadaceae</taxon>
        <taxon>Pelagomonas</taxon>
    </lineage>
</organism>
<dbReference type="InterPro" id="IPR046357">
    <property type="entry name" value="PPIase_dom_sf"/>
</dbReference>
<dbReference type="GO" id="GO:0043022">
    <property type="term" value="F:ribosome binding"/>
    <property type="evidence" value="ECO:0007669"/>
    <property type="project" value="TreeGrafter"/>
</dbReference>
<reference evidence="10" key="1">
    <citation type="submission" date="2021-11" db="EMBL/GenBank/DDBJ databases">
        <authorList>
            <consortium name="Genoscope - CEA"/>
            <person name="William W."/>
        </authorList>
    </citation>
    <scope>NUCLEOTIDE SEQUENCE</scope>
</reference>
<dbReference type="HAMAP" id="MF_00303">
    <property type="entry name" value="Trigger_factor_Tig"/>
    <property type="match status" value="1"/>
</dbReference>
<feature type="domain" description="Trigger factor ribosome-binding bacterial" evidence="8">
    <location>
        <begin position="37"/>
        <end position="186"/>
    </location>
</feature>
<keyword evidence="4" id="KW-0697">Rotamase</keyword>
<dbReference type="InterPro" id="IPR036611">
    <property type="entry name" value="Trigger_fac_ribosome-bd_sf"/>
</dbReference>
<feature type="domain" description="PPIase FKBP-type" evidence="7">
    <location>
        <begin position="204"/>
        <end position="282"/>
    </location>
</feature>
<dbReference type="InterPro" id="IPR008880">
    <property type="entry name" value="Trigger_fac_C"/>
</dbReference>
<keyword evidence="11" id="KW-1185">Reference proteome</keyword>
<dbReference type="Gene3D" id="1.10.3120.10">
    <property type="entry name" value="Trigger factor, C-terminal domain"/>
    <property type="match status" value="1"/>
</dbReference>
<dbReference type="EC" id="5.2.1.8" evidence="3"/>
<dbReference type="Gene3D" id="3.30.70.1050">
    <property type="entry name" value="Trigger factor ribosome-binding domain"/>
    <property type="match status" value="1"/>
</dbReference>
<gene>
    <name evidence="10" type="ORF">PECAL_2P30640</name>
</gene>
<dbReference type="GO" id="GO:0043335">
    <property type="term" value="P:protein unfolding"/>
    <property type="evidence" value="ECO:0007669"/>
    <property type="project" value="TreeGrafter"/>
</dbReference>